<comment type="caution">
    <text evidence="1">The sequence shown here is derived from an EMBL/GenBank/DDBJ whole genome shotgun (WGS) entry which is preliminary data.</text>
</comment>
<dbReference type="Proteomes" id="UP001060215">
    <property type="component" value="Chromosome 2"/>
</dbReference>
<accession>A0ACC0I3U7</accession>
<evidence type="ECO:0000313" key="1">
    <source>
        <dbReference type="EMBL" id="KAI8020161.1"/>
    </source>
</evidence>
<organism evidence="1 2">
    <name type="scientific">Camellia lanceoleosa</name>
    <dbReference type="NCBI Taxonomy" id="1840588"/>
    <lineage>
        <taxon>Eukaryota</taxon>
        <taxon>Viridiplantae</taxon>
        <taxon>Streptophyta</taxon>
        <taxon>Embryophyta</taxon>
        <taxon>Tracheophyta</taxon>
        <taxon>Spermatophyta</taxon>
        <taxon>Magnoliopsida</taxon>
        <taxon>eudicotyledons</taxon>
        <taxon>Gunneridae</taxon>
        <taxon>Pentapetalae</taxon>
        <taxon>asterids</taxon>
        <taxon>Ericales</taxon>
        <taxon>Theaceae</taxon>
        <taxon>Camellia</taxon>
    </lineage>
</organism>
<evidence type="ECO:0000313" key="2">
    <source>
        <dbReference type="Proteomes" id="UP001060215"/>
    </source>
</evidence>
<keyword evidence="2" id="KW-1185">Reference proteome</keyword>
<gene>
    <name evidence="1" type="ORF">LOK49_LG04G02752</name>
</gene>
<dbReference type="EMBL" id="CM045759">
    <property type="protein sequence ID" value="KAI8020161.1"/>
    <property type="molecule type" value="Genomic_DNA"/>
</dbReference>
<proteinExistence type="predicted"/>
<reference evidence="1 2" key="1">
    <citation type="journal article" date="2022" name="Plant J.">
        <title>Chromosome-level genome of Camellia lanceoleosa provides a valuable resource for understanding genome evolution and self-incompatibility.</title>
        <authorList>
            <person name="Gong W."/>
            <person name="Xiao S."/>
            <person name="Wang L."/>
            <person name="Liao Z."/>
            <person name="Chang Y."/>
            <person name="Mo W."/>
            <person name="Hu G."/>
            <person name="Li W."/>
            <person name="Zhao G."/>
            <person name="Zhu H."/>
            <person name="Hu X."/>
            <person name="Ji K."/>
            <person name="Xiang X."/>
            <person name="Song Q."/>
            <person name="Yuan D."/>
            <person name="Jin S."/>
            <person name="Zhang L."/>
        </authorList>
    </citation>
    <scope>NUCLEOTIDE SEQUENCE [LARGE SCALE GENOMIC DNA]</scope>
    <source>
        <strain evidence="1">SQ_2022a</strain>
    </source>
</reference>
<name>A0ACC0I3U7_9ERIC</name>
<protein>
    <submittedName>
        <fullName evidence="1">YTH domain-containing protein ECT2</fullName>
    </submittedName>
</protein>
<sequence length="413" mass="46698">MLFVVLLNGFFFLLLLQGAQTESLPYVYYTPSYGYAQSPYNPYNPYIPGAMLGVDGPFVGMQQYYAIPSYENPLFAFWVSHGHPIWSRDDLKGAQAVDNISHGKALSHRDQLKMALTSSNGLSNFGSSAHGGAAVEKIRSKFHYGRVSNDVNGSPDALTEQNRGPRANKSKNHLAVKAYTTRARESDAQGNIIIYTDQYNKDDFPVDYVNAKFFVIKSYSEDDVHKGIKYNVWSSTPNGKKKLQSAYEDAQRIASGEPRGCPIFLFFSVNASGQFCGVAEMTGPVDFHKDTDFWQQDKWSGSFPVKWHIIKDVPNPNFRHIILENNENKPVTNSRDTQEMFFSTHYAGDNLTIKLRDGEPWKKVFGPVLIYLNSVSVEEDALTLWEDAKEQMLIETQSWPYDFPLSEDFPHAD</sequence>